<dbReference type="RefSeq" id="WP_262068943.1">
    <property type="nucleotide sequence ID" value="NZ_JAMXOC010000008.1"/>
</dbReference>
<dbReference type="InterPro" id="IPR010387">
    <property type="entry name" value="QueT"/>
</dbReference>
<feature type="transmembrane region" description="Helical" evidence="1">
    <location>
        <begin position="127"/>
        <end position="151"/>
    </location>
</feature>
<organism evidence="2 3">
    <name type="scientific">Ohessyouella blattaphilus</name>
    <dbReference type="NCBI Taxonomy" id="2949333"/>
    <lineage>
        <taxon>Bacteria</taxon>
        <taxon>Bacillati</taxon>
        <taxon>Bacillota</taxon>
        <taxon>Clostridia</taxon>
        <taxon>Lachnospirales</taxon>
        <taxon>Lachnospiraceae</taxon>
        <taxon>Ohessyouella</taxon>
    </lineage>
</organism>
<feature type="transmembrane region" description="Helical" evidence="1">
    <location>
        <begin position="6"/>
        <end position="29"/>
    </location>
</feature>
<feature type="transmembrane region" description="Helical" evidence="1">
    <location>
        <begin position="97"/>
        <end position="115"/>
    </location>
</feature>
<evidence type="ECO:0000256" key="1">
    <source>
        <dbReference type="SAM" id="Phobius"/>
    </source>
</evidence>
<sequence>MKNKNLLFTVQAAMIAAIYVVLTLIFAPISFGEIQVRIAEALTILPLFTPAAIPGLFIGCLIGNIVGGAILPDIIFGSLATLIGAVGTYFLRHKTPYLAPLPPIIANILIVPYVLRLAYGVNLPIPFMMMTVGIGEIISCFGLGLIVYFALRKYRDVIFTPHFN</sequence>
<reference evidence="2 3" key="1">
    <citation type="journal article" date="2022" name="Genome Biol. Evol.">
        <title>Host diet, physiology and behaviors set the stage for Lachnospiraceae cladogenesis.</title>
        <authorList>
            <person name="Vera-Ponce De Leon A."/>
            <person name="Schneider M."/>
            <person name="Jahnes B.C."/>
            <person name="Sadowski V."/>
            <person name="Camuy-Velez L.A."/>
            <person name="Duan J."/>
            <person name="Sabree Z.L."/>
        </authorList>
    </citation>
    <scope>NUCLEOTIDE SEQUENCE [LARGE SCALE GENOMIC DNA]</scope>
    <source>
        <strain evidence="2 3">PAL227</strain>
    </source>
</reference>
<gene>
    <name evidence="2" type="ORF">NK118_07350</name>
</gene>
<dbReference type="Pfam" id="PF06177">
    <property type="entry name" value="QueT"/>
    <property type="match status" value="1"/>
</dbReference>
<keyword evidence="1" id="KW-1133">Transmembrane helix</keyword>
<protein>
    <submittedName>
        <fullName evidence="2">QueT transporter family protein</fullName>
    </submittedName>
</protein>
<feature type="transmembrane region" description="Helical" evidence="1">
    <location>
        <begin position="41"/>
        <end position="64"/>
    </location>
</feature>
<keyword evidence="3" id="KW-1185">Reference proteome</keyword>
<dbReference type="Proteomes" id="UP001523565">
    <property type="component" value="Unassembled WGS sequence"/>
</dbReference>
<keyword evidence="1" id="KW-0812">Transmembrane</keyword>
<proteinExistence type="predicted"/>
<dbReference type="PANTHER" id="PTHR40044">
    <property type="entry name" value="INTEGRAL MEMBRANE PROTEIN-RELATED"/>
    <property type="match status" value="1"/>
</dbReference>
<accession>A0ABT1EH91</accession>
<keyword evidence="1" id="KW-0472">Membrane</keyword>
<dbReference type="PIRSF" id="PIRSF031501">
    <property type="entry name" value="QueT"/>
    <property type="match status" value="1"/>
</dbReference>
<evidence type="ECO:0000313" key="3">
    <source>
        <dbReference type="Proteomes" id="UP001523565"/>
    </source>
</evidence>
<name>A0ABT1EH91_9FIRM</name>
<dbReference type="EMBL" id="JAMZFV010000008">
    <property type="protein sequence ID" value="MCP1110064.1"/>
    <property type="molecule type" value="Genomic_DNA"/>
</dbReference>
<feature type="transmembrane region" description="Helical" evidence="1">
    <location>
        <begin position="70"/>
        <end position="90"/>
    </location>
</feature>
<evidence type="ECO:0000313" key="2">
    <source>
        <dbReference type="EMBL" id="MCP1110064.1"/>
    </source>
</evidence>
<comment type="caution">
    <text evidence="2">The sequence shown here is derived from an EMBL/GenBank/DDBJ whole genome shotgun (WGS) entry which is preliminary data.</text>
</comment>
<dbReference type="PANTHER" id="PTHR40044:SF1">
    <property type="entry name" value="INTEGRAL MEMBRANE PROTEIN"/>
    <property type="match status" value="1"/>
</dbReference>